<comment type="caution">
    <text evidence="2">The sequence shown here is derived from an EMBL/GenBank/DDBJ whole genome shotgun (WGS) entry which is preliminary data.</text>
</comment>
<dbReference type="AlphaFoldDB" id="V4RKV9"/>
<gene>
    <name evidence="2" type="ORF">N177_0485</name>
</gene>
<accession>V4RKV9</accession>
<evidence type="ECO:0000256" key="1">
    <source>
        <dbReference type="SAM" id="SignalP"/>
    </source>
</evidence>
<evidence type="ECO:0008006" key="4">
    <source>
        <dbReference type="Google" id="ProtNLM"/>
    </source>
</evidence>
<keyword evidence="3" id="KW-1185">Reference proteome</keyword>
<dbReference type="Proteomes" id="UP000017819">
    <property type="component" value="Unassembled WGS sequence"/>
</dbReference>
<proteinExistence type="predicted"/>
<evidence type="ECO:0000313" key="3">
    <source>
        <dbReference type="Proteomes" id="UP000017819"/>
    </source>
</evidence>
<sequence length="235" mass="24595">MLRRGLATFALAASALSAASSVQAQGQERWELNAGHEVCVVGLGAEPVLPGISRVNVVGACGGALRNLAGYSVERDGHTIMFYAISGGTPTQVARVDLEQPGVYVGMIGDGDGLTMVQQGMQQTGPGPSAGPRTCVPYYGTSECAAPQDLGVPASTNQFAYEVWLQPVVNLNLRAMPGLDGAKMGSVERICVQADECRPQTDGAIWCSMMMGSVPVWFLKQDRAAVYAKVPDACG</sequence>
<feature type="signal peptide" evidence="1">
    <location>
        <begin position="1"/>
        <end position="24"/>
    </location>
</feature>
<feature type="chain" id="PRO_5004726861" description="Secreted protein" evidence="1">
    <location>
        <begin position="25"/>
        <end position="235"/>
    </location>
</feature>
<keyword evidence="1" id="KW-0732">Signal</keyword>
<protein>
    <recommendedName>
        <fullName evidence="4">Secreted protein</fullName>
    </recommendedName>
</protein>
<reference evidence="2 3" key="1">
    <citation type="journal article" date="2014" name="Genome Announc.">
        <title>Draft Genome Sequence of Lutibaculum baratangense Strain AMV1T, Isolated from a Mud Volcano in Andamans, India.</title>
        <authorList>
            <person name="Singh A."/>
            <person name="Sreenivas A."/>
            <person name="Sathyanarayana Reddy G."/>
            <person name="Pinnaka A.K."/>
            <person name="Shivaji S."/>
        </authorList>
    </citation>
    <scope>NUCLEOTIDE SEQUENCE [LARGE SCALE GENOMIC DNA]</scope>
    <source>
        <strain evidence="2 3">AMV1</strain>
    </source>
</reference>
<dbReference type="STRING" id="631454.N177_0485"/>
<organism evidence="2 3">
    <name type="scientific">Lutibaculum baratangense AMV1</name>
    <dbReference type="NCBI Taxonomy" id="631454"/>
    <lineage>
        <taxon>Bacteria</taxon>
        <taxon>Pseudomonadati</taxon>
        <taxon>Pseudomonadota</taxon>
        <taxon>Alphaproteobacteria</taxon>
        <taxon>Hyphomicrobiales</taxon>
        <taxon>Tepidamorphaceae</taxon>
        <taxon>Lutibaculum</taxon>
    </lineage>
</organism>
<name>V4RKV9_9HYPH</name>
<evidence type="ECO:0000313" key="2">
    <source>
        <dbReference type="EMBL" id="ESR26701.1"/>
    </source>
</evidence>
<dbReference type="EMBL" id="AWXZ01000013">
    <property type="protein sequence ID" value="ESR26701.1"/>
    <property type="molecule type" value="Genomic_DNA"/>
</dbReference>